<feature type="domain" description="Solute-binding protein family 3/N-terminal" evidence="6">
    <location>
        <begin position="46"/>
        <end position="273"/>
    </location>
</feature>
<feature type="signal peptide" evidence="5">
    <location>
        <begin position="1"/>
        <end position="18"/>
    </location>
</feature>
<comment type="similarity">
    <text evidence="2 4">Belongs to the bacterial solute-binding protein 3 family.</text>
</comment>
<gene>
    <name evidence="8" type="ORF">DES32_0577</name>
</gene>
<dbReference type="PANTHER" id="PTHR35936">
    <property type="entry name" value="MEMBRANE-BOUND LYTIC MUREIN TRANSGLYCOSYLASE F"/>
    <property type="match status" value="1"/>
</dbReference>
<evidence type="ECO:0000256" key="3">
    <source>
        <dbReference type="ARBA" id="ARBA00022729"/>
    </source>
</evidence>
<dbReference type="SUPFAM" id="SSF53850">
    <property type="entry name" value="Periplasmic binding protein-like II"/>
    <property type="match status" value="1"/>
</dbReference>
<dbReference type="EMBL" id="QUMO01000001">
    <property type="protein sequence ID" value="REF89356.1"/>
    <property type="molecule type" value="Genomic_DNA"/>
</dbReference>
<dbReference type="SMART" id="SM00062">
    <property type="entry name" value="PBPb"/>
    <property type="match status" value="1"/>
</dbReference>
<organism evidence="8 9">
    <name type="scientific">Methylovirgula ligni</name>
    <dbReference type="NCBI Taxonomy" id="569860"/>
    <lineage>
        <taxon>Bacteria</taxon>
        <taxon>Pseudomonadati</taxon>
        <taxon>Pseudomonadota</taxon>
        <taxon>Alphaproteobacteria</taxon>
        <taxon>Hyphomicrobiales</taxon>
        <taxon>Beijerinckiaceae</taxon>
        <taxon>Methylovirgula</taxon>
    </lineage>
</organism>
<dbReference type="PROSITE" id="PS01039">
    <property type="entry name" value="SBP_BACTERIAL_3"/>
    <property type="match status" value="1"/>
</dbReference>
<accession>A0A3D9ZD21</accession>
<dbReference type="InterPro" id="IPR018313">
    <property type="entry name" value="SBP_3_CS"/>
</dbReference>
<protein>
    <submittedName>
        <fullName evidence="8">Amino acid ABC transporter substrate-binding protein (PAAT family)</fullName>
    </submittedName>
</protein>
<evidence type="ECO:0000313" key="8">
    <source>
        <dbReference type="EMBL" id="REF89356.1"/>
    </source>
</evidence>
<comment type="caution">
    <text evidence="8">The sequence shown here is derived from an EMBL/GenBank/DDBJ whole genome shotgun (WGS) entry which is preliminary data.</text>
</comment>
<dbReference type="SMART" id="SM00079">
    <property type="entry name" value="PBPe"/>
    <property type="match status" value="1"/>
</dbReference>
<evidence type="ECO:0000259" key="6">
    <source>
        <dbReference type="SMART" id="SM00062"/>
    </source>
</evidence>
<feature type="domain" description="Ionotropic glutamate receptor C-terminal" evidence="7">
    <location>
        <begin position="46"/>
        <end position="272"/>
    </location>
</feature>
<evidence type="ECO:0000256" key="1">
    <source>
        <dbReference type="ARBA" id="ARBA00004196"/>
    </source>
</evidence>
<dbReference type="PANTHER" id="PTHR35936:SF35">
    <property type="entry name" value="L-CYSTINE-BINDING PROTEIN TCYJ"/>
    <property type="match status" value="1"/>
</dbReference>
<evidence type="ECO:0000259" key="7">
    <source>
        <dbReference type="SMART" id="SM00079"/>
    </source>
</evidence>
<dbReference type="Gene3D" id="3.40.190.10">
    <property type="entry name" value="Periplasmic binding protein-like II"/>
    <property type="match status" value="2"/>
</dbReference>
<dbReference type="Proteomes" id="UP000256900">
    <property type="component" value="Unassembled WGS sequence"/>
</dbReference>
<evidence type="ECO:0000313" key="9">
    <source>
        <dbReference type="Proteomes" id="UP000256900"/>
    </source>
</evidence>
<dbReference type="AlphaFoldDB" id="A0A3D9ZD21"/>
<dbReference type="Pfam" id="PF00497">
    <property type="entry name" value="SBP_bac_3"/>
    <property type="match status" value="1"/>
</dbReference>
<evidence type="ECO:0000256" key="2">
    <source>
        <dbReference type="ARBA" id="ARBA00010333"/>
    </source>
</evidence>
<dbReference type="OrthoDB" id="9796586at2"/>
<dbReference type="InterPro" id="IPR001638">
    <property type="entry name" value="Solute-binding_3/MltF_N"/>
</dbReference>
<comment type="subcellular location">
    <subcellularLocation>
        <location evidence="1">Cell envelope</location>
    </subcellularLocation>
</comment>
<sequence>MAMAMLTLVLAAPGAAWAQTSQPVTVPNYFDPQNRLEKPDLGAIHTLRFLTEDDYPPFHFALSDGTLTGFDIDLARAICEELKIACTIQARRFDLLTDALNNGEGDALIASLRIDAASRARFDFTAPYYTTPARFVARKDATFKATPEGLAGKKIGVIGETAHEAFLKAFFPQIHRQTFANRGELYAALQGGQIDAFFDDAITSSFWLAGTAAANCCAFRGGPYTDSNYFGEGVGIAVKKGNDDLRRALDYALVELARRGVYTDIYLKYFPIGFY</sequence>
<evidence type="ECO:0000256" key="4">
    <source>
        <dbReference type="RuleBase" id="RU003744"/>
    </source>
</evidence>
<proteinExistence type="inferred from homology"/>
<dbReference type="GO" id="GO:0015276">
    <property type="term" value="F:ligand-gated monoatomic ion channel activity"/>
    <property type="evidence" value="ECO:0007669"/>
    <property type="project" value="InterPro"/>
</dbReference>
<keyword evidence="3 5" id="KW-0732">Signal</keyword>
<reference evidence="8 9" key="1">
    <citation type="submission" date="2018-08" db="EMBL/GenBank/DDBJ databases">
        <title>Genomic Encyclopedia of Type Strains, Phase IV (KMG-IV): sequencing the most valuable type-strain genomes for metagenomic binning, comparative biology and taxonomic classification.</title>
        <authorList>
            <person name="Goeker M."/>
        </authorList>
    </citation>
    <scope>NUCLEOTIDE SEQUENCE [LARGE SCALE GENOMIC DNA]</scope>
    <source>
        <strain evidence="8 9">BW863</strain>
    </source>
</reference>
<feature type="chain" id="PRO_5017756958" evidence="5">
    <location>
        <begin position="19"/>
        <end position="275"/>
    </location>
</feature>
<dbReference type="InterPro" id="IPR001320">
    <property type="entry name" value="Iontro_rcpt_C"/>
</dbReference>
<name>A0A3D9ZD21_9HYPH</name>
<keyword evidence="9" id="KW-1185">Reference proteome</keyword>
<dbReference type="GO" id="GO:0030313">
    <property type="term" value="C:cell envelope"/>
    <property type="evidence" value="ECO:0007669"/>
    <property type="project" value="UniProtKB-SubCell"/>
</dbReference>
<evidence type="ECO:0000256" key="5">
    <source>
        <dbReference type="SAM" id="SignalP"/>
    </source>
</evidence>
<dbReference type="GO" id="GO:0016020">
    <property type="term" value="C:membrane"/>
    <property type="evidence" value="ECO:0007669"/>
    <property type="project" value="InterPro"/>
</dbReference>